<dbReference type="Proteomes" id="UP001050691">
    <property type="component" value="Unassembled WGS sequence"/>
</dbReference>
<protein>
    <submittedName>
        <fullName evidence="1">Uncharacterized protein</fullName>
    </submittedName>
</protein>
<evidence type="ECO:0000313" key="1">
    <source>
        <dbReference type="EMBL" id="GJJ07390.1"/>
    </source>
</evidence>
<evidence type="ECO:0000313" key="2">
    <source>
        <dbReference type="Proteomes" id="UP001050691"/>
    </source>
</evidence>
<dbReference type="AlphaFoldDB" id="A0AAV5A656"/>
<accession>A0AAV5A656</accession>
<reference evidence="1" key="1">
    <citation type="submission" date="2021-10" db="EMBL/GenBank/DDBJ databases">
        <title>De novo Genome Assembly of Clathrus columnatus (Basidiomycota, Fungi) Using Illumina and Nanopore Sequence Data.</title>
        <authorList>
            <person name="Ogiso-Tanaka E."/>
            <person name="Itagaki H."/>
            <person name="Hosoya T."/>
            <person name="Hosaka K."/>
        </authorList>
    </citation>
    <scope>NUCLEOTIDE SEQUENCE</scope>
    <source>
        <strain evidence="1">MO-923</strain>
    </source>
</reference>
<comment type="caution">
    <text evidence="1">The sequence shown here is derived from an EMBL/GenBank/DDBJ whole genome shotgun (WGS) entry which is preliminary data.</text>
</comment>
<organism evidence="1 2">
    <name type="scientific">Clathrus columnatus</name>
    <dbReference type="NCBI Taxonomy" id="1419009"/>
    <lineage>
        <taxon>Eukaryota</taxon>
        <taxon>Fungi</taxon>
        <taxon>Dikarya</taxon>
        <taxon>Basidiomycota</taxon>
        <taxon>Agaricomycotina</taxon>
        <taxon>Agaricomycetes</taxon>
        <taxon>Phallomycetidae</taxon>
        <taxon>Phallales</taxon>
        <taxon>Clathraceae</taxon>
        <taxon>Clathrus</taxon>
    </lineage>
</organism>
<keyword evidence="2" id="KW-1185">Reference proteome</keyword>
<sequence length="255" mass="28746">MPSTIIFTPSQLDFSSLDFNELKALIDDQISTWSNLLQTEASSPDHNSPLIWNPDKYDVPILKPAIPKLTSNPSAPDAKTLLSFVEENLKEDALDDWEPFSDDVDRESPGAVSKEKLNLLTSNSTRRQRRPISDLQAHSTPAVGVNTMTSEVAPYNWEMEGIRLSTPHDWKPLHPPSPVNDWENDKYQNSILDDCLILQGDAARARRKRGRKPVLEVPTELILRRDTVQIAKLLKNRTAHPLLLDKPVPPLPEPE</sequence>
<name>A0AAV5A656_9AGAM</name>
<dbReference type="EMBL" id="BPWL01000002">
    <property type="protein sequence ID" value="GJJ07390.1"/>
    <property type="molecule type" value="Genomic_DNA"/>
</dbReference>
<proteinExistence type="predicted"/>
<gene>
    <name evidence="1" type="ORF">Clacol_001592</name>
</gene>